<dbReference type="Proteomes" id="UP000438429">
    <property type="component" value="Unassembled WGS sequence"/>
</dbReference>
<evidence type="ECO:0000313" key="2">
    <source>
        <dbReference type="EMBL" id="KAF0045699.1"/>
    </source>
</evidence>
<evidence type="ECO:0000256" key="1">
    <source>
        <dbReference type="SAM" id="MobiDB-lite"/>
    </source>
</evidence>
<comment type="caution">
    <text evidence="2">The sequence shown here is derived from an EMBL/GenBank/DDBJ whole genome shotgun (WGS) entry which is preliminary data.</text>
</comment>
<gene>
    <name evidence="2" type="ORF">F2P81_002228</name>
</gene>
<name>A0A6A4TLI2_SCOMX</name>
<organism evidence="2 3">
    <name type="scientific">Scophthalmus maximus</name>
    <name type="common">Turbot</name>
    <name type="synonym">Psetta maxima</name>
    <dbReference type="NCBI Taxonomy" id="52904"/>
    <lineage>
        <taxon>Eukaryota</taxon>
        <taxon>Metazoa</taxon>
        <taxon>Chordata</taxon>
        <taxon>Craniata</taxon>
        <taxon>Vertebrata</taxon>
        <taxon>Euteleostomi</taxon>
        <taxon>Actinopterygii</taxon>
        <taxon>Neopterygii</taxon>
        <taxon>Teleostei</taxon>
        <taxon>Neoteleostei</taxon>
        <taxon>Acanthomorphata</taxon>
        <taxon>Carangaria</taxon>
        <taxon>Pleuronectiformes</taxon>
        <taxon>Pleuronectoidei</taxon>
        <taxon>Scophthalmidae</taxon>
        <taxon>Scophthalmus</taxon>
    </lineage>
</organism>
<accession>A0A6A4TLI2</accession>
<dbReference type="AlphaFoldDB" id="A0A6A4TLI2"/>
<dbReference type="EMBL" id="VEVO01000002">
    <property type="protein sequence ID" value="KAF0045699.1"/>
    <property type="molecule type" value="Genomic_DNA"/>
</dbReference>
<evidence type="ECO:0000313" key="3">
    <source>
        <dbReference type="Proteomes" id="UP000438429"/>
    </source>
</evidence>
<reference evidence="2 3" key="1">
    <citation type="submission" date="2019-06" db="EMBL/GenBank/DDBJ databases">
        <title>Draft genomes of female and male turbot (Scophthalmus maximus).</title>
        <authorList>
            <person name="Xu H."/>
            <person name="Xu X.-W."/>
            <person name="Shao C."/>
            <person name="Chen S."/>
        </authorList>
    </citation>
    <scope>NUCLEOTIDE SEQUENCE [LARGE SCALE GENOMIC DNA]</scope>
    <source>
        <strain evidence="2">Ysfricsl-2016a</strain>
        <tissue evidence="2">Blood</tissue>
    </source>
</reference>
<sequence length="80" mass="8972">MGRLGARCHRKDVDQSALGPSESTGFIHTLCMSIGQRVNEKETRPEFLPQSDGAFTLESSCPLEQITYRVDAKKRKFRSA</sequence>
<feature type="compositionally biased region" description="Basic residues" evidence="1">
    <location>
        <begin position="1"/>
        <end position="10"/>
    </location>
</feature>
<feature type="region of interest" description="Disordered" evidence="1">
    <location>
        <begin position="1"/>
        <end position="20"/>
    </location>
</feature>
<protein>
    <submittedName>
        <fullName evidence="2">Uncharacterized protein</fullName>
    </submittedName>
</protein>
<proteinExistence type="predicted"/>